<keyword evidence="7" id="KW-0067">ATP-binding</keyword>
<dbReference type="CDD" id="cd00082">
    <property type="entry name" value="HisKA"/>
    <property type="match status" value="1"/>
</dbReference>
<keyword evidence="5" id="KW-0547">Nucleotide-binding</keyword>
<keyword evidence="6" id="KW-0418">Kinase</keyword>
<dbReference type="PROSITE" id="PS50109">
    <property type="entry name" value="HIS_KIN"/>
    <property type="match status" value="1"/>
</dbReference>
<proteinExistence type="predicted"/>
<evidence type="ECO:0000256" key="6">
    <source>
        <dbReference type="ARBA" id="ARBA00022777"/>
    </source>
</evidence>
<dbReference type="EMBL" id="WNCL01000065">
    <property type="protein sequence ID" value="MTU44353.1"/>
    <property type="molecule type" value="Genomic_DNA"/>
</dbReference>
<dbReference type="RefSeq" id="WP_149889048.1">
    <property type="nucleotide sequence ID" value="NZ_JAXXAX010000027.1"/>
</dbReference>
<evidence type="ECO:0000313" key="12">
    <source>
        <dbReference type="Proteomes" id="UP000462362"/>
    </source>
</evidence>
<dbReference type="GO" id="GO:0000155">
    <property type="term" value="F:phosphorelay sensor kinase activity"/>
    <property type="evidence" value="ECO:0007669"/>
    <property type="project" value="InterPro"/>
</dbReference>
<evidence type="ECO:0000256" key="4">
    <source>
        <dbReference type="ARBA" id="ARBA00022679"/>
    </source>
</evidence>
<dbReference type="Pfam" id="PF02518">
    <property type="entry name" value="HATPase_c"/>
    <property type="match status" value="1"/>
</dbReference>
<sequence length="589" mass="65778">MNKILRLIAAVFCFLLLSAQAEEPKEYTFAINSAVTPLLHAAFVNQTIKTVERAVAPAKLKVTYVELPELEKLIEDHQADFFISTAATIRRYQDLGARDVLTASSPFSKNPNRSEGSLFIVKANRSDINSIADLKDKRAAAGRPTAFGMYLAGMGEIAADGYDPKTFFRSTQFYGLNRDQIIKDVLDGKVDVGILRACYLEDAVNRKVVTTDQLKFINLKNDPDHICLHSTRLYPNWSFGSNPSVPPAVLSAVAAGLIAQKPVGIGLYWSVASDYTAVDNLLKSLRLGSYQRFSKEWFWQRIVEYRFWILSALAAFALLLIHSFIVSRTVNIRTRELKESLKRENRSFNEAQEAHRRLMKMQRAAVVGQISSLIAHELNQPLAGIKLYARTLQRAKDSGTLTEDKLSTALAEIRTDADLAAAIVERVRSYAKGTRSERVSSEVSELVNKAVREFKRQSGERVEVWVLQEQPVYIIVNPLEFELVIINLLRNAAQALQELGVLNPKVALTIKREDNKALIAIEDNGYIEKEKIEKLSEPTNSTKADGLGLGLQIVRSIIENHGGKIFFSRAASGGLRVEIRLPAEETTEQ</sequence>
<keyword evidence="8" id="KW-0902">Two-component regulatory system</keyword>
<dbReference type="SUPFAM" id="SSF53850">
    <property type="entry name" value="Periplasmic binding protein-like II"/>
    <property type="match status" value="1"/>
</dbReference>
<keyword evidence="3" id="KW-0597">Phosphoprotein</keyword>
<feature type="signal peptide" evidence="10">
    <location>
        <begin position="1"/>
        <end position="21"/>
    </location>
</feature>
<keyword evidence="10" id="KW-0732">Signal</keyword>
<dbReference type="InterPro" id="IPR004358">
    <property type="entry name" value="Sig_transdc_His_kin-like_C"/>
</dbReference>
<evidence type="ECO:0000256" key="7">
    <source>
        <dbReference type="ARBA" id="ARBA00022840"/>
    </source>
</evidence>
<evidence type="ECO:0000256" key="3">
    <source>
        <dbReference type="ARBA" id="ARBA00022553"/>
    </source>
</evidence>
<dbReference type="GO" id="GO:0005524">
    <property type="term" value="F:ATP binding"/>
    <property type="evidence" value="ECO:0007669"/>
    <property type="project" value="UniProtKB-KW"/>
</dbReference>
<dbReference type="Gene3D" id="3.30.565.10">
    <property type="entry name" value="Histidine kinase-like ATPase, C-terminal domain"/>
    <property type="match status" value="1"/>
</dbReference>
<dbReference type="SMART" id="SM00387">
    <property type="entry name" value="HATPase_c"/>
    <property type="match status" value="1"/>
</dbReference>
<keyword evidence="9" id="KW-0812">Transmembrane</keyword>
<dbReference type="SMART" id="SM00388">
    <property type="entry name" value="HisKA"/>
    <property type="match status" value="1"/>
</dbReference>
<keyword evidence="9" id="KW-0472">Membrane</keyword>
<dbReference type="Proteomes" id="UP000462362">
    <property type="component" value="Unassembled WGS sequence"/>
</dbReference>
<accession>A0A6I3S0D9</accession>
<evidence type="ECO:0000256" key="9">
    <source>
        <dbReference type="SAM" id="Phobius"/>
    </source>
</evidence>
<dbReference type="Pfam" id="PF00512">
    <property type="entry name" value="HisKA"/>
    <property type="match status" value="1"/>
</dbReference>
<dbReference type="InterPro" id="IPR005467">
    <property type="entry name" value="His_kinase_dom"/>
</dbReference>
<dbReference type="PANTHER" id="PTHR43065:SF10">
    <property type="entry name" value="PEROXIDE STRESS-ACTIVATED HISTIDINE KINASE MAK3"/>
    <property type="match status" value="1"/>
</dbReference>
<dbReference type="InterPro" id="IPR003594">
    <property type="entry name" value="HATPase_dom"/>
</dbReference>
<dbReference type="Gene3D" id="3.40.190.10">
    <property type="entry name" value="Periplasmic binding protein-like II"/>
    <property type="match status" value="1"/>
</dbReference>
<dbReference type="SUPFAM" id="SSF47384">
    <property type="entry name" value="Homodimeric domain of signal transducing histidine kinase"/>
    <property type="match status" value="1"/>
</dbReference>
<comment type="catalytic activity">
    <reaction evidence="1">
        <text>ATP + protein L-histidine = ADP + protein N-phospho-L-histidine.</text>
        <dbReference type="EC" id="2.7.13.3"/>
    </reaction>
</comment>
<feature type="transmembrane region" description="Helical" evidence="9">
    <location>
        <begin position="305"/>
        <end position="326"/>
    </location>
</feature>
<keyword evidence="4" id="KW-0808">Transferase</keyword>
<name>A0A6I3S0D9_9BURK</name>
<reference evidence="11 12" key="1">
    <citation type="journal article" date="2019" name="Nat. Med.">
        <title>A library of human gut bacterial isolates paired with longitudinal multiomics data enables mechanistic microbiome research.</title>
        <authorList>
            <person name="Poyet M."/>
            <person name="Groussin M."/>
            <person name="Gibbons S.M."/>
            <person name="Avila-Pacheco J."/>
            <person name="Jiang X."/>
            <person name="Kearney S.M."/>
            <person name="Perrotta A.R."/>
            <person name="Berdy B."/>
            <person name="Zhao S."/>
            <person name="Lieberman T.D."/>
            <person name="Swanson P.K."/>
            <person name="Smith M."/>
            <person name="Roesemann S."/>
            <person name="Alexander J.E."/>
            <person name="Rich S.A."/>
            <person name="Livny J."/>
            <person name="Vlamakis H."/>
            <person name="Clish C."/>
            <person name="Bullock K."/>
            <person name="Deik A."/>
            <person name="Scott J."/>
            <person name="Pierce K.A."/>
            <person name="Xavier R.J."/>
            <person name="Alm E.J."/>
        </authorList>
    </citation>
    <scope>NUCLEOTIDE SEQUENCE [LARGE SCALE GENOMIC DNA]</scope>
    <source>
        <strain evidence="11 12">BIOML-A2</strain>
    </source>
</reference>
<evidence type="ECO:0000256" key="8">
    <source>
        <dbReference type="ARBA" id="ARBA00023012"/>
    </source>
</evidence>
<dbReference type="InterPro" id="IPR036890">
    <property type="entry name" value="HATPase_C_sf"/>
</dbReference>
<keyword evidence="9" id="KW-1133">Transmembrane helix</keyword>
<evidence type="ECO:0000256" key="2">
    <source>
        <dbReference type="ARBA" id="ARBA00012438"/>
    </source>
</evidence>
<dbReference type="Gene3D" id="1.10.287.130">
    <property type="match status" value="1"/>
</dbReference>
<dbReference type="AlphaFoldDB" id="A0A6I3S0D9"/>
<dbReference type="EC" id="2.7.13.3" evidence="2"/>
<evidence type="ECO:0000256" key="10">
    <source>
        <dbReference type="SAM" id="SignalP"/>
    </source>
</evidence>
<comment type="caution">
    <text evidence="11">The sequence shown here is derived from an EMBL/GenBank/DDBJ whole genome shotgun (WGS) entry which is preliminary data.</text>
</comment>
<dbReference type="SUPFAM" id="SSF55874">
    <property type="entry name" value="ATPase domain of HSP90 chaperone/DNA topoisomerase II/histidine kinase"/>
    <property type="match status" value="1"/>
</dbReference>
<dbReference type="PRINTS" id="PR00344">
    <property type="entry name" value="BCTRLSENSOR"/>
</dbReference>
<dbReference type="CDD" id="cd00075">
    <property type="entry name" value="HATPase"/>
    <property type="match status" value="1"/>
</dbReference>
<protein>
    <recommendedName>
        <fullName evidence="2">histidine kinase</fullName>
        <ecNumber evidence="2">2.7.13.3</ecNumber>
    </recommendedName>
</protein>
<feature type="chain" id="PRO_5035244647" description="histidine kinase" evidence="10">
    <location>
        <begin position="22"/>
        <end position="589"/>
    </location>
</feature>
<evidence type="ECO:0000313" key="11">
    <source>
        <dbReference type="EMBL" id="MTU44353.1"/>
    </source>
</evidence>
<evidence type="ECO:0000256" key="5">
    <source>
        <dbReference type="ARBA" id="ARBA00022741"/>
    </source>
</evidence>
<organism evidence="11 12">
    <name type="scientific">Parasutterella excrementihominis</name>
    <dbReference type="NCBI Taxonomy" id="487175"/>
    <lineage>
        <taxon>Bacteria</taxon>
        <taxon>Pseudomonadati</taxon>
        <taxon>Pseudomonadota</taxon>
        <taxon>Betaproteobacteria</taxon>
        <taxon>Burkholderiales</taxon>
        <taxon>Sutterellaceae</taxon>
        <taxon>Parasutterella</taxon>
    </lineage>
</organism>
<evidence type="ECO:0000256" key="1">
    <source>
        <dbReference type="ARBA" id="ARBA00000085"/>
    </source>
</evidence>
<dbReference type="PANTHER" id="PTHR43065">
    <property type="entry name" value="SENSOR HISTIDINE KINASE"/>
    <property type="match status" value="1"/>
</dbReference>
<dbReference type="InterPro" id="IPR003661">
    <property type="entry name" value="HisK_dim/P_dom"/>
</dbReference>
<dbReference type="InterPro" id="IPR036097">
    <property type="entry name" value="HisK_dim/P_sf"/>
</dbReference>
<gene>
    <name evidence="11" type="ORF">GMD42_12215</name>
</gene>
<dbReference type="Pfam" id="PF12974">
    <property type="entry name" value="Phosphonate-bd"/>
    <property type="match status" value="1"/>
</dbReference>